<feature type="transmembrane region" description="Helical" evidence="1">
    <location>
        <begin position="72"/>
        <end position="95"/>
    </location>
</feature>
<feature type="transmembrane region" description="Helical" evidence="1">
    <location>
        <begin position="107"/>
        <end position="128"/>
    </location>
</feature>
<proteinExistence type="predicted"/>
<dbReference type="OrthoDB" id="7689850at2"/>
<organism evidence="2 3">
    <name type="scientific">Salibaculum griseiflavum</name>
    <dbReference type="NCBI Taxonomy" id="1914409"/>
    <lineage>
        <taxon>Bacteria</taxon>
        <taxon>Pseudomonadati</taxon>
        <taxon>Pseudomonadota</taxon>
        <taxon>Alphaproteobacteria</taxon>
        <taxon>Rhodobacterales</taxon>
        <taxon>Roseobacteraceae</taxon>
        <taxon>Salibaculum</taxon>
    </lineage>
</organism>
<comment type="caution">
    <text evidence="2">The sequence shown here is derived from an EMBL/GenBank/DDBJ whole genome shotgun (WGS) entry which is preliminary data.</text>
</comment>
<evidence type="ECO:0000256" key="1">
    <source>
        <dbReference type="SAM" id="Phobius"/>
    </source>
</evidence>
<dbReference type="AlphaFoldDB" id="A0A2V1P470"/>
<sequence>MPGDYDELTRSSQDRRRYFTRAWIRSMLQGREGLGDTFWVGNFGMLLIIVPLAALVPVLLSGVGMGPVLLLPLQGLFLALVGLYFVGLGRAVFIVARRTPQAGPWRWVGLAYTLAQAALCLVGAMAFLTGSA</sequence>
<accession>A0A2V1P470</accession>
<evidence type="ECO:0000313" key="2">
    <source>
        <dbReference type="EMBL" id="PWG17215.1"/>
    </source>
</evidence>
<gene>
    <name evidence="2" type="ORF">DFK10_07455</name>
</gene>
<feature type="transmembrane region" description="Helical" evidence="1">
    <location>
        <begin position="37"/>
        <end position="60"/>
    </location>
</feature>
<keyword evidence="1" id="KW-1133">Transmembrane helix</keyword>
<dbReference type="RefSeq" id="WP_109388198.1">
    <property type="nucleotide sequence ID" value="NZ_QETF01000006.1"/>
</dbReference>
<reference evidence="3" key="1">
    <citation type="submission" date="2018-05" db="EMBL/GenBank/DDBJ databases">
        <authorList>
            <person name="Du Z."/>
            <person name="Wang X."/>
        </authorList>
    </citation>
    <scope>NUCLEOTIDE SEQUENCE [LARGE SCALE GENOMIC DNA]</scope>
    <source>
        <strain evidence="3">WDS4C29</strain>
    </source>
</reference>
<dbReference type="EMBL" id="QETF01000006">
    <property type="protein sequence ID" value="PWG17215.1"/>
    <property type="molecule type" value="Genomic_DNA"/>
</dbReference>
<keyword evidence="3" id="KW-1185">Reference proteome</keyword>
<keyword evidence="1" id="KW-0812">Transmembrane</keyword>
<keyword evidence="1" id="KW-0472">Membrane</keyword>
<protein>
    <submittedName>
        <fullName evidence="2">Uncharacterized protein</fullName>
    </submittedName>
</protein>
<evidence type="ECO:0000313" key="3">
    <source>
        <dbReference type="Proteomes" id="UP000245293"/>
    </source>
</evidence>
<name>A0A2V1P470_9RHOB</name>
<dbReference type="Proteomes" id="UP000245293">
    <property type="component" value="Unassembled WGS sequence"/>
</dbReference>